<dbReference type="EMBL" id="CP045143">
    <property type="protein sequence ID" value="QFR23127.1"/>
    <property type="molecule type" value="Genomic_DNA"/>
</dbReference>
<dbReference type="RefSeq" id="WP_152260552.1">
    <property type="nucleotide sequence ID" value="NZ_CP045143.1"/>
</dbReference>
<proteinExistence type="predicted"/>
<sequence length="62" mass="7229">MKQVILTTNEWGYVIVEYDGGLNMYESSTSQPRIVNRYLRPADALHHFNILKDLLYDSPDNL</sequence>
<reference evidence="1 2" key="1">
    <citation type="submission" date="2019-10" db="EMBL/GenBank/DDBJ databases">
        <title>The completed genome of Lactobacillus harbinensis M1.</title>
        <authorList>
            <person name="Zheng Y."/>
        </authorList>
    </citation>
    <scope>NUCLEOTIDE SEQUENCE [LARGE SCALE GENOMIC DNA]</scope>
    <source>
        <strain evidence="1 2">M1</strain>
    </source>
</reference>
<accession>A0A5P8M485</accession>
<protein>
    <submittedName>
        <fullName evidence="1">Uncharacterized protein</fullName>
    </submittedName>
</protein>
<evidence type="ECO:0000313" key="1">
    <source>
        <dbReference type="EMBL" id="QFR23127.1"/>
    </source>
</evidence>
<dbReference type="AlphaFoldDB" id="A0A5P8M485"/>
<organism evidence="1 2">
    <name type="scientific">Schleiferilactobacillus harbinensis</name>
    <dbReference type="NCBI Taxonomy" id="304207"/>
    <lineage>
        <taxon>Bacteria</taxon>
        <taxon>Bacillati</taxon>
        <taxon>Bacillota</taxon>
        <taxon>Bacilli</taxon>
        <taxon>Lactobacillales</taxon>
        <taxon>Lactobacillaceae</taxon>
        <taxon>Schleiferilactobacillus</taxon>
    </lineage>
</organism>
<dbReference type="Proteomes" id="UP000326779">
    <property type="component" value="Chromosome"/>
</dbReference>
<evidence type="ECO:0000313" key="2">
    <source>
        <dbReference type="Proteomes" id="UP000326779"/>
    </source>
</evidence>
<dbReference type="KEGG" id="lhb:D1010_06750"/>
<gene>
    <name evidence="1" type="ORF">D1010_06750</name>
</gene>
<name>A0A5P8M485_9LACO</name>